<dbReference type="EMBL" id="CP045997">
    <property type="protein sequence ID" value="QHV95639.1"/>
    <property type="molecule type" value="Genomic_DNA"/>
</dbReference>
<dbReference type="RefSeq" id="WP_162386049.1">
    <property type="nucleotide sequence ID" value="NZ_CP045997.1"/>
</dbReference>
<name>A0A6P1VVG4_9BACT</name>
<gene>
    <name evidence="1" type="ORF">GJR95_11765</name>
</gene>
<accession>A0A6P1VVG4</accession>
<dbReference type="AlphaFoldDB" id="A0A6P1VVG4"/>
<dbReference type="KEGG" id="senf:GJR95_11765"/>
<reference evidence="1 2" key="1">
    <citation type="submission" date="2019-11" db="EMBL/GenBank/DDBJ databases">
        <title>Spirosoma endbachense sp. nov., isolated from a natural salt meadow.</title>
        <authorList>
            <person name="Rojas J."/>
            <person name="Ambika Manirajan B."/>
            <person name="Ratering S."/>
            <person name="Suarez C."/>
            <person name="Geissler-Plaum R."/>
            <person name="Schnell S."/>
        </authorList>
    </citation>
    <scope>NUCLEOTIDE SEQUENCE [LARGE SCALE GENOMIC DNA]</scope>
    <source>
        <strain evidence="1 2">I-24</strain>
    </source>
</reference>
<proteinExistence type="predicted"/>
<organism evidence="1 2">
    <name type="scientific">Spirosoma endbachense</name>
    <dbReference type="NCBI Taxonomy" id="2666025"/>
    <lineage>
        <taxon>Bacteria</taxon>
        <taxon>Pseudomonadati</taxon>
        <taxon>Bacteroidota</taxon>
        <taxon>Cytophagia</taxon>
        <taxon>Cytophagales</taxon>
        <taxon>Cytophagaceae</taxon>
        <taxon>Spirosoma</taxon>
    </lineage>
</organism>
<evidence type="ECO:0000313" key="2">
    <source>
        <dbReference type="Proteomes" id="UP000464577"/>
    </source>
</evidence>
<sequence length="158" mass="18497">MTEKNTDSIFGCFVSVTQPYPDASQEVKDIASEQGHLFRTYIWGEQGICNRLKKLKHTHYGKDLELILFQFYVNPLLVELQNMKEIENYRKKEKAIGIPIIINGENFFSKPEEGRFDFLKEAILQKLDLLTVVVKRKKLDTQVEQLKNDLLENRFSEV</sequence>
<protein>
    <submittedName>
        <fullName evidence="1">Uncharacterized protein</fullName>
    </submittedName>
</protein>
<evidence type="ECO:0000313" key="1">
    <source>
        <dbReference type="EMBL" id="QHV95639.1"/>
    </source>
</evidence>
<keyword evidence="2" id="KW-1185">Reference proteome</keyword>
<dbReference type="Proteomes" id="UP000464577">
    <property type="component" value="Chromosome"/>
</dbReference>